<proteinExistence type="predicted"/>
<evidence type="ECO:0000259" key="3">
    <source>
        <dbReference type="Pfam" id="PF13191"/>
    </source>
</evidence>
<feature type="domain" description="Orc1-like AAA ATPase" evidence="3">
    <location>
        <begin position="10"/>
        <end position="167"/>
    </location>
</feature>
<accession>A0ABX1FWY1</accession>
<evidence type="ECO:0000256" key="1">
    <source>
        <dbReference type="ARBA" id="ARBA00022741"/>
    </source>
</evidence>
<evidence type="ECO:0000313" key="4">
    <source>
        <dbReference type="EMBL" id="NKE63539.1"/>
    </source>
</evidence>
<organism evidence="4 5">
    <name type="scientific">Lentzea indica</name>
    <dbReference type="NCBI Taxonomy" id="2604800"/>
    <lineage>
        <taxon>Bacteria</taxon>
        <taxon>Bacillati</taxon>
        <taxon>Actinomycetota</taxon>
        <taxon>Actinomycetes</taxon>
        <taxon>Pseudonocardiales</taxon>
        <taxon>Pseudonocardiaceae</taxon>
        <taxon>Lentzea</taxon>
    </lineage>
</organism>
<protein>
    <submittedName>
        <fullName evidence="4">ATP-binding protein</fullName>
    </submittedName>
</protein>
<dbReference type="Gene3D" id="3.40.50.300">
    <property type="entry name" value="P-loop containing nucleotide triphosphate hydrolases"/>
    <property type="match status" value="1"/>
</dbReference>
<dbReference type="EMBL" id="VSRL01000370">
    <property type="protein sequence ID" value="NKE63539.1"/>
    <property type="molecule type" value="Genomic_DNA"/>
</dbReference>
<keyword evidence="2 4" id="KW-0067">ATP-binding</keyword>
<dbReference type="PANTHER" id="PTHR16305:SF35">
    <property type="entry name" value="TRANSCRIPTIONAL ACTIVATOR DOMAIN"/>
    <property type="match status" value="1"/>
</dbReference>
<sequence>MTGSGSRDGLLGRRDECQALDDLLAGARAGRSAALVLRGEPGIGKTALLEHLRERSTTCRVVRAAGVQSEMELSHAGLHQLCAPLLAGLDQLPEPQRDALRTAFGLSRGTAPNRFLVGLATLSLLADAAADQPLVCLVDDAQWLDRVSAQTFEFVARRLLAEPILLIFAVREPSPGEAFAGLPELRVTGLTEHDSRSLLTSVVTGPLDERVRDRIVAETRGNPLALLEFARGLTAAELAGFGRSGARPLPSRIEQEFLRRVEALPAGARRLLSTAAAEPVGDVTLLWRAAVRLGIDIDAVMSHAEVSTMITLGTTVRFRHPLVRSAAYRAARQDDLREIHQALADETDAELDPDRRAWHLARATAGHDEAVAAELVRSA</sequence>
<dbReference type="Pfam" id="PF13191">
    <property type="entry name" value="AAA_16"/>
    <property type="match status" value="1"/>
</dbReference>
<comment type="caution">
    <text evidence="4">The sequence shown here is derived from an EMBL/GenBank/DDBJ whole genome shotgun (WGS) entry which is preliminary data.</text>
</comment>
<dbReference type="SUPFAM" id="SSF52540">
    <property type="entry name" value="P-loop containing nucleoside triphosphate hydrolases"/>
    <property type="match status" value="1"/>
</dbReference>
<dbReference type="Proteomes" id="UP001515943">
    <property type="component" value="Unassembled WGS sequence"/>
</dbReference>
<dbReference type="InterPro" id="IPR041664">
    <property type="entry name" value="AAA_16"/>
</dbReference>
<gene>
    <name evidence="4" type="ORF">FXN61_45205</name>
</gene>
<keyword evidence="1" id="KW-0547">Nucleotide-binding</keyword>
<keyword evidence="5" id="KW-1185">Reference proteome</keyword>
<name>A0ABX1FWY1_9PSEU</name>
<dbReference type="PANTHER" id="PTHR16305">
    <property type="entry name" value="TESTICULAR SOLUBLE ADENYLYL CYCLASE"/>
    <property type="match status" value="1"/>
</dbReference>
<evidence type="ECO:0000256" key="2">
    <source>
        <dbReference type="ARBA" id="ARBA00022840"/>
    </source>
</evidence>
<dbReference type="InterPro" id="IPR027417">
    <property type="entry name" value="P-loop_NTPase"/>
</dbReference>
<evidence type="ECO:0000313" key="5">
    <source>
        <dbReference type="Proteomes" id="UP001515943"/>
    </source>
</evidence>
<reference evidence="4 5" key="1">
    <citation type="submission" date="2019-08" db="EMBL/GenBank/DDBJ databases">
        <title>Lentzea from Indian Himalayas.</title>
        <authorList>
            <person name="Mandal S."/>
            <person name="Mallick Gupta A."/>
            <person name="Maiti P.K."/>
            <person name="Sarkar J."/>
            <person name="Mandal S."/>
        </authorList>
    </citation>
    <scope>NUCLEOTIDE SEQUENCE [LARGE SCALE GENOMIC DNA]</scope>
    <source>
        <strain evidence="4 5">PSKA42</strain>
    </source>
</reference>
<feature type="non-terminal residue" evidence="4">
    <location>
        <position position="379"/>
    </location>
</feature>
<dbReference type="RefSeq" id="WP_167980123.1">
    <property type="nucleotide sequence ID" value="NZ_VSRL01000370.1"/>
</dbReference>
<dbReference type="GO" id="GO:0005524">
    <property type="term" value="F:ATP binding"/>
    <property type="evidence" value="ECO:0007669"/>
    <property type="project" value="UniProtKB-KW"/>
</dbReference>